<organism evidence="2 3">
    <name type="scientific">Roseomonas gilardii</name>
    <dbReference type="NCBI Taxonomy" id="257708"/>
    <lineage>
        <taxon>Bacteria</taxon>
        <taxon>Pseudomonadati</taxon>
        <taxon>Pseudomonadota</taxon>
        <taxon>Alphaproteobacteria</taxon>
        <taxon>Acetobacterales</taxon>
        <taxon>Roseomonadaceae</taxon>
        <taxon>Roseomonas</taxon>
    </lineage>
</organism>
<feature type="compositionally biased region" description="Low complexity" evidence="1">
    <location>
        <begin position="68"/>
        <end position="78"/>
    </location>
</feature>
<accession>A0A1L7AHL7</accession>
<dbReference type="KEGG" id="rgi:RGI145_15360"/>
<evidence type="ECO:0000313" key="2">
    <source>
        <dbReference type="EMBL" id="APT58286.1"/>
    </source>
</evidence>
<dbReference type="AlphaFoldDB" id="A0A1L7AHL7"/>
<proteinExistence type="predicted"/>
<dbReference type="Proteomes" id="UP000185494">
    <property type="component" value="Chromosome 1"/>
</dbReference>
<name>A0A1L7AHL7_9PROT</name>
<dbReference type="EMBL" id="CP015583">
    <property type="protein sequence ID" value="APT58286.1"/>
    <property type="molecule type" value="Genomic_DNA"/>
</dbReference>
<reference evidence="2 3" key="1">
    <citation type="submission" date="2016-05" db="EMBL/GenBank/DDBJ databases">
        <title>Complete Genome and Methylome Analysis of Psychrotrophic Bacterial Isolates from Antarctic Lake Untersee.</title>
        <authorList>
            <person name="Fomenkov A."/>
            <person name="Akimov V.N."/>
            <person name="Vasilyeva L.V."/>
            <person name="Andersen D."/>
            <person name="Vincze T."/>
            <person name="Roberts R.J."/>
        </authorList>
    </citation>
    <scope>NUCLEOTIDE SEQUENCE [LARGE SCALE GENOMIC DNA]</scope>
    <source>
        <strain evidence="2 3">U14-5</strain>
    </source>
</reference>
<protein>
    <submittedName>
        <fullName evidence="2">Uncharacterized protein</fullName>
    </submittedName>
</protein>
<evidence type="ECO:0000313" key="3">
    <source>
        <dbReference type="Proteomes" id="UP000185494"/>
    </source>
</evidence>
<evidence type="ECO:0000256" key="1">
    <source>
        <dbReference type="SAM" id="MobiDB-lite"/>
    </source>
</evidence>
<feature type="region of interest" description="Disordered" evidence="1">
    <location>
        <begin position="32"/>
        <end position="99"/>
    </location>
</feature>
<sequence>MRDDGVEGLQRLSLRPVPGIEAGMDDAEVAQAGRRRRGPGLIHMAGIGIDGDELRPGMGRGGDEAVEPRAAAELAPAEGPRDVRHGMAEAPGDGVDPGRRHFPVELRRIGHVVDVVVGLAHGWASVPGRGGGRRVLRPLPAILSRSVPSWM</sequence>
<gene>
    <name evidence="2" type="ORF">RGI145_15360</name>
</gene>
<dbReference type="STRING" id="257708.RGI145_15360"/>